<dbReference type="GO" id="GO:0003824">
    <property type="term" value="F:catalytic activity"/>
    <property type="evidence" value="ECO:0007669"/>
    <property type="project" value="UniProtKB-ARBA"/>
</dbReference>
<evidence type="ECO:0000313" key="3">
    <source>
        <dbReference type="Proteomes" id="UP000294901"/>
    </source>
</evidence>
<organism evidence="2 3">
    <name type="scientific">Paractinoplanes brasiliensis</name>
    <dbReference type="NCBI Taxonomy" id="52695"/>
    <lineage>
        <taxon>Bacteria</taxon>
        <taxon>Bacillati</taxon>
        <taxon>Actinomycetota</taxon>
        <taxon>Actinomycetes</taxon>
        <taxon>Micromonosporales</taxon>
        <taxon>Micromonosporaceae</taxon>
        <taxon>Paractinoplanes</taxon>
    </lineage>
</organism>
<dbReference type="Gene3D" id="3.40.50.1820">
    <property type="entry name" value="alpha/beta hydrolase"/>
    <property type="match status" value="1"/>
</dbReference>
<dbReference type="Proteomes" id="UP000294901">
    <property type="component" value="Unassembled WGS sequence"/>
</dbReference>
<gene>
    <name evidence="2" type="ORF">C8E87_8011</name>
</gene>
<dbReference type="AlphaFoldDB" id="A0A4R6JDE4"/>
<evidence type="ECO:0000259" key="1">
    <source>
        <dbReference type="Pfam" id="PF12697"/>
    </source>
</evidence>
<reference evidence="2 3" key="1">
    <citation type="submission" date="2019-03" db="EMBL/GenBank/DDBJ databases">
        <title>Sequencing the genomes of 1000 actinobacteria strains.</title>
        <authorList>
            <person name="Klenk H.-P."/>
        </authorList>
    </citation>
    <scope>NUCLEOTIDE SEQUENCE [LARGE SCALE GENOMIC DNA]</scope>
    <source>
        <strain evidence="2 3">DSM 43805</strain>
    </source>
</reference>
<feature type="domain" description="AB hydrolase-1" evidence="1">
    <location>
        <begin position="6"/>
        <end position="215"/>
    </location>
</feature>
<name>A0A4R6JDE4_9ACTN</name>
<dbReference type="EMBL" id="SNWR01000002">
    <property type="protein sequence ID" value="TDO32546.1"/>
    <property type="molecule type" value="Genomic_DNA"/>
</dbReference>
<evidence type="ECO:0000313" key="2">
    <source>
        <dbReference type="EMBL" id="TDO32546.1"/>
    </source>
</evidence>
<comment type="caution">
    <text evidence="2">The sequence shown here is derived from an EMBL/GenBank/DDBJ whole genome shotgun (WGS) entry which is preliminary data.</text>
</comment>
<dbReference type="RefSeq" id="WP_133878502.1">
    <property type="nucleotide sequence ID" value="NZ_BOMD01000033.1"/>
</dbReference>
<dbReference type="PANTHER" id="PTHR37017:SF11">
    <property type="entry name" value="ESTERASE_LIPASE_THIOESTERASE DOMAIN-CONTAINING PROTEIN"/>
    <property type="match status" value="1"/>
</dbReference>
<proteinExistence type="predicted"/>
<sequence>MGEPTIVLVHGAFAESAGWNGVIADLLGDGFRVIAVANPLRGLASDSDYLRAVLAGIDGEIICVGHSYGGCVISNGATGNAAVRALVFVGGFAPDAGESATKLAGRYEGGTLGETLLPVKLPDGNTDLYIRQDLYHVQFAADSPAAEAAIMAVGQRPIVESALNEASGDPAWRTVPSWFLFGTEDKNIPAEVHRFMAQRAGSRRTVELPGGSHSVGIPEASTVAGLIREAASAIG</sequence>
<dbReference type="InterPro" id="IPR052897">
    <property type="entry name" value="Sec-Metab_Biosynth_Hydrolase"/>
</dbReference>
<dbReference type="OrthoDB" id="9135783at2"/>
<keyword evidence="3" id="KW-1185">Reference proteome</keyword>
<dbReference type="PANTHER" id="PTHR37017">
    <property type="entry name" value="AB HYDROLASE-1 DOMAIN-CONTAINING PROTEIN-RELATED"/>
    <property type="match status" value="1"/>
</dbReference>
<dbReference type="SUPFAM" id="SSF53474">
    <property type="entry name" value="alpha/beta-Hydrolases"/>
    <property type="match status" value="1"/>
</dbReference>
<dbReference type="InterPro" id="IPR000073">
    <property type="entry name" value="AB_hydrolase_1"/>
</dbReference>
<protein>
    <submittedName>
        <fullName evidence="2">Pimeloyl-ACP methyl ester carboxylesterase</fullName>
    </submittedName>
</protein>
<accession>A0A4R6JDE4</accession>
<dbReference type="InterPro" id="IPR029058">
    <property type="entry name" value="AB_hydrolase_fold"/>
</dbReference>
<dbReference type="Pfam" id="PF12697">
    <property type="entry name" value="Abhydrolase_6"/>
    <property type="match status" value="1"/>
</dbReference>